<dbReference type="KEGG" id="mcui:G8O30_00690"/>
<dbReference type="SUPFAM" id="SSF55961">
    <property type="entry name" value="Bet v1-like"/>
    <property type="match status" value="1"/>
</dbReference>
<accession>A0A7S8C964</accession>
<protein>
    <submittedName>
        <fullName evidence="3">SRPBCC domain-containing protein</fullName>
    </submittedName>
</protein>
<dbReference type="Proteomes" id="UP000593626">
    <property type="component" value="Chromosome"/>
</dbReference>
<dbReference type="InterPro" id="IPR013538">
    <property type="entry name" value="ASHA1/2-like_C"/>
</dbReference>
<keyword evidence="4" id="KW-1185">Reference proteome</keyword>
<dbReference type="InterPro" id="IPR023393">
    <property type="entry name" value="START-like_dom_sf"/>
</dbReference>
<sequence length="142" mass="16368">MTTEIILTRQYNQSIEQVWFALTNKEALAAWFSPHDLKEDLDKLPTGEVFHFISKSNPFWDGKMICRLVEATTPYKLRYEFGGAWMKTPTIVEWTLESRDGGTYLTLSHTGFVGIRGWLLSKMLKSGWNSMMNSQAFSDSMK</sequence>
<organism evidence="3 4">
    <name type="scientific">Mangrovibacillus cuniculi</name>
    <dbReference type="NCBI Taxonomy" id="2593652"/>
    <lineage>
        <taxon>Bacteria</taxon>
        <taxon>Bacillati</taxon>
        <taxon>Bacillota</taxon>
        <taxon>Bacilli</taxon>
        <taxon>Bacillales</taxon>
        <taxon>Bacillaceae</taxon>
        <taxon>Mangrovibacillus</taxon>
    </lineage>
</organism>
<evidence type="ECO:0000313" key="4">
    <source>
        <dbReference type="Proteomes" id="UP000593626"/>
    </source>
</evidence>
<dbReference type="Gene3D" id="3.30.530.20">
    <property type="match status" value="1"/>
</dbReference>
<comment type="similarity">
    <text evidence="1">Belongs to the AHA1 family.</text>
</comment>
<dbReference type="EMBL" id="CP049742">
    <property type="protein sequence ID" value="QPC45596.1"/>
    <property type="molecule type" value="Genomic_DNA"/>
</dbReference>
<reference evidence="3 4" key="1">
    <citation type="submission" date="2019-07" db="EMBL/GenBank/DDBJ databases">
        <title>Genome sequence of 2 isolates from Red Sea Mangroves.</title>
        <authorList>
            <person name="Sefrji F."/>
            <person name="Michoud G."/>
            <person name="Merlino G."/>
            <person name="Daffonchio D."/>
        </authorList>
    </citation>
    <scope>NUCLEOTIDE SEQUENCE [LARGE SCALE GENOMIC DNA]</scope>
    <source>
        <strain evidence="3 4">R1DC41</strain>
    </source>
</reference>
<dbReference type="RefSeq" id="WP_239673103.1">
    <property type="nucleotide sequence ID" value="NZ_CP049742.1"/>
</dbReference>
<evidence type="ECO:0000313" key="3">
    <source>
        <dbReference type="EMBL" id="QPC45596.1"/>
    </source>
</evidence>
<evidence type="ECO:0000259" key="2">
    <source>
        <dbReference type="Pfam" id="PF08327"/>
    </source>
</evidence>
<evidence type="ECO:0000256" key="1">
    <source>
        <dbReference type="ARBA" id="ARBA00006817"/>
    </source>
</evidence>
<proteinExistence type="inferred from homology"/>
<dbReference type="Pfam" id="PF08327">
    <property type="entry name" value="AHSA1"/>
    <property type="match status" value="1"/>
</dbReference>
<gene>
    <name evidence="3" type="ORF">G8O30_00690</name>
</gene>
<dbReference type="CDD" id="cd07814">
    <property type="entry name" value="SRPBCC_CalC_Aha1-like"/>
    <property type="match status" value="1"/>
</dbReference>
<name>A0A7S8C964_9BACI</name>
<dbReference type="AlphaFoldDB" id="A0A7S8C964"/>
<feature type="domain" description="Activator of Hsp90 ATPase homologue 1/2-like C-terminal" evidence="2">
    <location>
        <begin position="14"/>
        <end position="133"/>
    </location>
</feature>